<comment type="caution">
    <text evidence="2">The sequence shown here is derived from an EMBL/GenBank/DDBJ whole genome shotgun (WGS) entry which is preliminary data.</text>
</comment>
<proteinExistence type="predicted"/>
<organism evidence="2 3">
    <name type="scientific">Olea europaea subsp. europaea</name>
    <dbReference type="NCBI Taxonomy" id="158383"/>
    <lineage>
        <taxon>Eukaryota</taxon>
        <taxon>Viridiplantae</taxon>
        <taxon>Streptophyta</taxon>
        <taxon>Embryophyta</taxon>
        <taxon>Tracheophyta</taxon>
        <taxon>Spermatophyta</taxon>
        <taxon>Magnoliopsida</taxon>
        <taxon>eudicotyledons</taxon>
        <taxon>Gunneridae</taxon>
        <taxon>Pentapetalae</taxon>
        <taxon>asterids</taxon>
        <taxon>lamiids</taxon>
        <taxon>Lamiales</taxon>
        <taxon>Oleaceae</taxon>
        <taxon>Oleeae</taxon>
        <taxon>Olea</taxon>
    </lineage>
</organism>
<keyword evidence="3" id="KW-1185">Reference proteome</keyword>
<sequence length="231" mass="26722">MGQTLTKLFTRVSPKKEVRIPMVGLDAAGFDDPMAHATREIPSVNFIWAQFRAATILMRSHILYIFHRGFIMTSNGKSVELSVPALLAFLQVKYQGIDKNPFLTHSKTMHMAIFSLLMYIFFAYGANLRFVMHDKPPSSSTYPFHCMVLFGNTAVASLASIFFPDSIRPVLYVLCVLISTGELLYWVYQREEHIFMRHIHRFFNALRRWLFNYFPTDQTDILPRSIINSLK</sequence>
<name>A0A8S0VBC3_OLEEU</name>
<dbReference type="OrthoDB" id="1730662at2759"/>
<feature type="transmembrane region" description="Helical" evidence="1">
    <location>
        <begin position="169"/>
        <end position="188"/>
    </location>
</feature>
<feature type="transmembrane region" description="Helical" evidence="1">
    <location>
        <begin position="142"/>
        <end position="163"/>
    </location>
</feature>
<gene>
    <name evidence="2" type="ORF">OLEA9_A045905</name>
</gene>
<keyword evidence="1" id="KW-1133">Transmembrane helix</keyword>
<keyword evidence="1" id="KW-0472">Membrane</keyword>
<evidence type="ECO:0000256" key="1">
    <source>
        <dbReference type="SAM" id="Phobius"/>
    </source>
</evidence>
<dbReference type="InterPro" id="IPR053258">
    <property type="entry name" value="Ca-permeable_cation_channel"/>
</dbReference>
<evidence type="ECO:0000313" key="3">
    <source>
        <dbReference type="Proteomes" id="UP000594638"/>
    </source>
</evidence>
<keyword evidence="1" id="KW-0812">Transmembrane</keyword>
<feature type="transmembrane region" description="Helical" evidence="1">
    <location>
        <begin position="109"/>
        <end position="130"/>
    </location>
</feature>
<dbReference type="Gramene" id="OE9A045905T1">
    <property type="protein sequence ID" value="OE9A045905C1"/>
    <property type="gene ID" value="OE9A045905"/>
</dbReference>
<evidence type="ECO:0000313" key="2">
    <source>
        <dbReference type="EMBL" id="CAA3028894.1"/>
    </source>
</evidence>
<dbReference type="PANTHER" id="PTHR34115">
    <property type="entry name" value="PROTEIN, PUTATIVE-RELATED"/>
    <property type="match status" value="1"/>
</dbReference>
<reference evidence="2 3" key="1">
    <citation type="submission" date="2019-12" db="EMBL/GenBank/DDBJ databases">
        <authorList>
            <person name="Alioto T."/>
            <person name="Alioto T."/>
            <person name="Gomez Garrido J."/>
        </authorList>
    </citation>
    <scope>NUCLEOTIDE SEQUENCE [LARGE SCALE GENOMIC DNA]</scope>
</reference>
<dbReference type="AlphaFoldDB" id="A0A8S0VBC3"/>
<protein>
    <submittedName>
        <fullName evidence="2">Uncharacterized protein</fullName>
    </submittedName>
</protein>
<dbReference type="Proteomes" id="UP000594638">
    <property type="component" value="Unassembled WGS sequence"/>
</dbReference>
<dbReference type="PANTHER" id="PTHR34115:SF5">
    <property type="entry name" value="PROTEIN, PUTATIVE-RELATED"/>
    <property type="match status" value="1"/>
</dbReference>
<dbReference type="EMBL" id="CACTIH010009274">
    <property type="protein sequence ID" value="CAA3028894.1"/>
    <property type="molecule type" value="Genomic_DNA"/>
</dbReference>
<accession>A0A8S0VBC3</accession>